<feature type="signal peptide" evidence="11">
    <location>
        <begin position="1"/>
        <end position="20"/>
    </location>
</feature>
<accession>A0A5C8PSQ5</accession>
<dbReference type="AlphaFoldDB" id="A0A5C8PSQ5"/>
<keyword evidence="2 8" id="KW-0813">Transport</keyword>
<dbReference type="InterPro" id="IPR037066">
    <property type="entry name" value="Plug_dom_sf"/>
</dbReference>
<dbReference type="PROSITE" id="PS52016">
    <property type="entry name" value="TONB_DEPENDENT_REC_3"/>
    <property type="match status" value="1"/>
</dbReference>
<dbReference type="Gene3D" id="2.40.170.20">
    <property type="entry name" value="TonB-dependent receptor, beta-barrel domain"/>
    <property type="match status" value="1"/>
</dbReference>
<dbReference type="Pfam" id="PF00593">
    <property type="entry name" value="TonB_dep_Rec_b-barrel"/>
    <property type="match status" value="1"/>
</dbReference>
<feature type="compositionally biased region" description="Pro residues" evidence="10">
    <location>
        <begin position="25"/>
        <end position="41"/>
    </location>
</feature>
<dbReference type="Proteomes" id="UP000321638">
    <property type="component" value="Unassembled WGS sequence"/>
</dbReference>
<dbReference type="InterPro" id="IPR012910">
    <property type="entry name" value="Plug_dom"/>
</dbReference>
<dbReference type="Gene3D" id="2.170.130.10">
    <property type="entry name" value="TonB-dependent receptor, plug domain"/>
    <property type="match status" value="1"/>
</dbReference>
<dbReference type="InterPro" id="IPR039426">
    <property type="entry name" value="TonB-dep_rcpt-like"/>
</dbReference>
<keyword evidence="7 8" id="KW-0998">Cell outer membrane</keyword>
<evidence type="ECO:0000256" key="11">
    <source>
        <dbReference type="SAM" id="SignalP"/>
    </source>
</evidence>
<feature type="region of interest" description="Disordered" evidence="10">
    <location>
        <begin position="22"/>
        <end position="41"/>
    </location>
</feature>
<evidence type="ECO:0000259" key="13">
    <source>
        <dbReference type="Pfam" id="PF07715"/>
    </source>
</evidence>
<dbReference type="PANTHER" id="PTHR30069">
    <property type="entry name" value="TONB-DEPENDENT OUTER MEMBRANE RECEPTOR"/>
    <property type="match status" value="1"/>
</dbReference>
<evidence type="ECO:0000256" key="7">
    <source>
        <dbReference type="ARBA" id="ARBA00023237"/>
    </source>
</evidence>
<evidence type="ECO:0000256" key="9">
    <source>
        <dbReference type="RuleBase" id="RU003357"/>
    </source>
</evidence>
<evidence type="ECO:0000259" key="12">
    <source>
        <dbReference type="Pfam" id="PF00593"/>
    </source>
</evidence>
<evidence type="ECO:0000256" key="6">
    <source>
        <dbReference type="ARBA" id="ARBA00023136"/>
    </source>
</evidence>
<evidence type="ECO:0000256" key="1">
    <source>
        <dbReference type="ARBA" id="ARBA00004571"/>
    </source>
</evidence>
<name>A0A5C8PSQ5_9HYPH</name>
<comment type="subcellular location">
    <subcellularLocation>
        <location evidence="1 8">Cell outer membrane</location>
        <topology evidence="1 8">Multi-pass membrane protein</topology>
    </subcellularLocation>
</comment>
<feature type="domain" description="TonB-dependent receptor-like beta-barrel" evidence="12">
    <location>
        <begin position="239"/>
        <end position="752"/>
    </location>
</feature>
<gene>
    <name evidence="14" type="ORF">FHP25_04700</name>
</gene>
<keyword evidence="6 8" id="KW-0472">Membrane</keyword>
<protein>
    <submittedName>
        <fullName evidence="14">TonB-dependent receptor</fullName>
    </submittedName>
</protein>
<feature type="chain" id="PRO_5022881893" evidence="11">
    <location>
        <begin position="21"/>
        <end position="800"/>
    </location>
</feature>
<feature type="domain" description="TonB-dependent receptor plug" evidence="13">
    <location>
        <begin position="62"/>
        <end position="174"/>
    </location>
</feature>
<dbReference type="EMBL" id="VDUZ01000004">
    <property type="protein sequence ID" value="TXL80336.1"/>
    <property type="molecule type" value="Genomic_DNA"/>
</dbReference>
<evidence type="ECO:0000313" key="15">
    <source>
        <dbReference type="Proteomes" id="UP000321638"/>
    </source>
</evidence>
<sequence>MGRSFAGAALLAWLPATVLAQTPAPDTPPAGSPPAPATPAPTLPEIVVIGATPMLGSGIARDKVPGASYVLKREDMRITGGVPNLLDALDARVGGISLNQAQNNPFQPNLLFRGFEASPLAGNAQGLAVYVNGVRFNQPFGDTVNWDLIPSMAIDRVEIQGSNPVYGLNALGGAVAVQLKNGFTYQGAEYEVMGGSFGRVTGSFQMGKQFDGFAVYVAGSGLHESGWRDFSPSTLRQFYGDLGWRGSKGQVNLSVLAANNSLVGNGTAPVELLAADRNSVFTHPDKTKNKYLRVSLAGRYEINDEISLDANAYYSRFSHRTKNGDASEAEACEDDQSQLCLEEDGPRLRDRSGNVIPNDLVSPFLSIPAFADRFDEGGPYAQLNRTNTNTEGFGAALQLTHQGQLFGRSNRFIVGASYDGGRTRFKASSELGALTLDRGVAGSGLIISQPDGSITPVSVRASNDYFGIYVSDVLDITDALSLTLGGRFNVAKIQLRDQIGTSLNGNHTFTRFNPAAGVTYKVTPDISVYAGYAEASRAPTPAELSCADPAAPCSLTNFFVGDPPLKQVVARTMEAGVRGQFKVLDTARVTWNLGLFRTNTDDDIMFVSSPIVGRAFFQNVGATRRQGLEAGAEIRGKRWAAFVDYAFTDATFRKALTMNSPENPAADDDGTIQVRRGDRLPGVPAHTLKFGGAVGVTEAWRVGMTGQFASGRYLVGDEANLNRRTGSYVVVGLNTSYDITPNIQVFGLITNLFNAKYATFGTFSPTSSVPMTEAPDATNPRSLSPGMPRAFYAGLRIRLP</sequence>
<dbReference type="PANTHER" id="PTHR30069:SF39">
    <property type="entry name" value="BLL6183 PROTEIN"/>
    <property type="match status" value="1"/>
</dbReference>
<keyword evidence="3 8" id="KW-1134">Transmembrane beta strand</keyword>
<keyword evidence="14" id="KW-0675">Receptor</keyword>
<comment type="similarity">
    <text evidence="8 9">Belongs to the TonB-dependent receptor family.</text>
</comment>
<evidence type="ECO:0000256" key="5">
    <source>
        <dbReference type="ARBA" id="ARBA00023077"/>
    </source>
</evidence>
<keyword evidence="15" id="KW-1185">Reference proteome</keyword>
<dbReference type="Pfam" id="PF07715">
    <property type="entry name" value="Plug"/>
    <property type="match status" value="1"/>
</dbReference>
<evidence type="ECO:0000313" key="14">
    <source>
        <dbReference type="EMBL" id="TXL80336.1"/>
    </source>
</evidence>
<evidence type="ECO:0000256" key="8">
    <source>
        <dbReference type="PROSITE-ProRule" id="PRU01360"/>
    </source>
</evidence>
<dbReference type="RefSeq" id="WP_147845751.1">
    <property type="nucleotide sequence ID" value="NZ_VDUZ01000004.1"/>
</dbReference>
<evidence type="ECO:0000256" key="10">
    <source>
        <dbReference type="SAM" id="MobiDB-lite"/>
    </source>
</evidence>
<dbReference type="SUPFAM" id="SSF56935">
    <property type="entry name" value="Porins"/>
    <property type="match status" value="1"/>
</dbReference>
<evidence type="ECO:0000256" key="4">
    <source>
        <dbReference type="ARBA" id="ARBA00022692"/>
    </source>
</evidence>
<keyword evidence="11" id="KW-0732">Signal</keyword>
<dbReference type="GO" id="GO:0015344">
    <property type="term" value="F:siderophore uptake transmembrane transporter activity"/>
    <property type="evidence" value="ECO:0007669"/>
    <property type="project" value="TreeGrafter"/>
</dbReference>
<organism evidence="14 15">
    <name type="scientific">Vineibacter terrae</name>
    <dbReference type="NCBI Taxonomy" id="2586908"/>
    <lineage>
        <taxon>Bacteria</taxon>
        <taxon>Pseudomonadati</taxon>
        <taxon>Pseudomonadota</taxon>
        <taxon>Alphaproteobacteria</taxon>
        <taxon>Hyphomicrobiales</taxon>
        <taxon>Vineibacter</taxon>
    </lineage>
</organism>
<dbReference type="InterPro" id="IPR036942">
    <property type="entry name" value="Beta-barrel_TonB_sf"/>
</dbReference>
<evidence type="ECO:0000256" key="3">
    <source>
        <dbReference type="ARBA" id="ARBA00022452"/>
    </source>
</evidence>
<dbReference type="GO" id="GO:0009279">
    <property type="term" value="C:cell outer membrane"/>
    <property type="evidence" value="ECO:0007669"/>
    <property type="project" value="UniProtKB-SubCell"/>
</dbReference>
<proteinExistence type="inferred from homology"/>
<reference evidence="14 15" key="1">
    <citation type="submission" date="2019-06" db="EMBL/GenBank/DDBJ databases">
        <title>New taxonomy in bacterial strain CC-CFT640, isolated from vineyard.</title>
        <authorList>
            <person name="Lin S.-Y."/>
            <person name="Tsai C.-F."/>
            <person name="Young C.-C."/>
        </authorList>
    </citation>
    <scope>NUCLEOTIDE SEQUENCE [LARGE SCALE GENOMIC DNA]</scope>
    <source>
        <strain evidence="14 15">CC-CFT640</strain>
    </source>
</reference>
<dbReference type="OrthoDB" id="8428213at2"/>
<dbReference type="InterPro" id="IPR000531">
    <property type="entry name" value="Beta-barrel_TonB"/>
</dbReference>
<comment type="caution">
    <text evidence="14">The sequence shown here is derived from an EMBL/GenBank/DDBJ whole genome shotgun (WGS) entry which is preliminary data.</text>
</comment>
<dbReference type="GO" id="GO:0044718">
    <property type="term" value="P:siderophore transmembrane transport"/>
    <property type="evidence" value="ECO:0007669"/>
    <property type="project" value="TreeGrafter"/>
</dbReference>
<keyword evidence="4 8" id="KW-0812">Transmembrane</keyword>
<evidence type="ECO:0000256" key="2">
    <source>
        <dbReference type="ARBA" id="ARBA00022448"/>
    </source>
</evidence>
<keyword evidence="5 9" id="KW-0798">TonB box</keyword>